<organism evidence="2">
    <name type="scientific">Cucumis melo</name>
    <name type="common">Muskmelon</name>
    <dbReference type="NCBI Taxonomy" id="3656"/>
    <lineage>
        <taxon>Eukaryota</taxon>
        <taxon>Viridiplantae</taxon>
        <taxon>Streptophyta</taxon>
        <taxon>Embryophyta</taxon>
        <taxon>Tracheophyta</taxon>
        <taxon>Spermatophyta</taxon>
        <taxon>Magnoliopsida</taxon>
        <taxon>eudicotyledons</taxon>
        <taxon>Gunneridae</taxon>
        <taxon>Pentapetalae</taxon>
        <taxon>rosids</taxon>
        <taxon>fabids</taxon>
        <taxon>Cucurbitales</taxon>
        <taxon>Cucurbitaceae</taxon>
        <taxon>Benincaseae</taxon>
        <taxon>Cucumis</taxon>
    </lineage>
</organism>
<evidence type="ECO:0000256" key="1">
    <source>
        <dbReference type="SAM" id="Phobius"/>
    </source>
</evidence>
<protein>
    <submittedName>
        <fullName evidence="2">Uncharacterized protein</fullName>
    </submittedName>
</protein>
<dbReference type="Gramene" id="MELO3C029093.2.1">
    <property type="protein sequence ID" value="MELO3C029093.2.1"/>
    <property type="gene ID" value="MELO3C029093.2"/>
</dbReference>
<dbReference type="EnsemblPlants" id="MELO3C029093.2.1">
    <property type="protein sequence ID" value="MELO3C029093.2.1"/>
    <property type="gene ID" value="MELO3C029093.2"/>
</dbReference>
<keyword evidence="1" id="KW-0812">Transmembrane</keyword>
<keyword evidence="1" id="KW-0472">Membrane</keyword>
<accession>A0A9I9E5K2</accession>
<dbReference type="PANTHER" id="PTHR12741">
    <property type="entry name" value="LYST-INTERACTING PROTEIN LIP5 DOPAMINE RESPONSIVE PROTEIN DRG-1"/>
    <property type="match status" value="1"/>
</dbReference>
<dbReference type="PANTHER" id="PTHR12741:SF16">
    <property type="entry name" value="CALLOSE SYNTHASE 7"/>
    <property type="match status" value="1"/>
</dbReference>
<evidence type="ECO:0000313" key="2">
    <source>
        <dbReference type="EnsemblPlants" id="MELO3C029093.2.1"/>
    </source>
</evidence>
<feature type="transmembrane region" description="Helical" evidence="1">
    <location>
        <begin position="89"/>
        <end position="107"/>
    </location>
</feature>
<keyword evidence="1" id="KW-1133">Transmembrane helix</keyword>
<proteinExistence type="predicted"/>
<dbReference type="GO" id="GO:0005886">
    <property type="term" value="C:plasma membrane"/>
    <property type="evidence" value="ECO:0007669"/>
    <property type="project" value="TreeGrafter"/>
</dbReference>
<sequence length="228" mass="25982">MTQVVRMLEAVDYPSHEKELREVPLHCCYSCSIANCDYDFRLNVNVKTLSRLDSGNGLFTINISPVGPTKLIMSMHIDNYQWHEFFPHVSYNVGVIIAVWAPIVLVYFMDAQIWYAIFSTIFGGIDGAFSHLGEIRTLGMLQSRFEAIPSAFSERLVLSSDRDSKGKNMDESLVRKNITNFSHVWNGFILTMQQEDLMSYRSSPQSSSVDIKIGRSLHFLLTGTFMME</sequence>
<dbReference type="GO" id="GO:0003843">
    <property type="term" value="F:1,3-beta-D-glucan synthase activity"/>
    <property type="evidence" value="ECO:0007669"/>
    <property type="project" value="TreeGrafter"/>
</dbReference>
<dbReference type="AlphaFoldDB" id="A0A9I9E5K2"/>
<feature type="transmembrane region" description="Helical" evidence="1">
    <location>
        <begin position="113"/>
        <end position="132"/>
    </location>
</feature>
<reference evidence="2" key="1">
    <citation type="submission" date="2023-03" db="UniProtKB">
        <authorList>
            <consortium name="EnsemblPlants"/>
        </authorList>
    </citation>
    <scope>IDENTIFICATION</scope>
</reference>
<name>A0A9I9E5K2_CUCME</name>